<keyword evidence="3" id="KW-1185">Reference proteome</keyword>
<reference evidence="2 3" key="1">
    <citation type="journal article" date="2018" name="Nat. Ecol. Evol.">
        <title>Pezizomycetes genomes reveal the molecular basis of ectomycorrhizal truffle lifestyle.</title>
        <authorList>
            <person name="Murat C."/>
            <person name="Payen T."/>
            <person name="Noel B."/>
            <person name="Kuo A."/>
            <person name="Morin E."/>
            <person name="Chen J."/>
            <person name="Kohler A."/>
            <person name="Krizsan K."/>
            <person name="Balestrini R."/>
            <person name="Da Silva C."/>
            <person name="Montanini B."/>
            <person name="Hainaut M."/>
            <person name="Levati E."/>
            <person name="Barry K.W."/>
            <person name="Belfiori B."/>
            <person name="Cichocki N."/>
            <person name="Clum A."/>
            <person name="Dockter R.B."/>
            <person name="Fauchery L."/>
            <person name="Guy J."/>
            <person name="Iotti M."/>
            <person name="Le Tacon F."/>
            <person name="Lindquist E.A."/>
            <person name="Lipzen A."/>
            <person name="Malagnac F."/>
            <person name="Mello A."/>
            <person name="Molinier V."/>
            <person name="Miyauchi S."/>
            <person name="Poulain J."/>
            <person name="Riccioni C."/>
            <person name="Rubini A."/>
            <person name="Sitrit Y."/>
            <person name="Splivallo R."/>
            <person name="Traeger S."/>
            <person name="Wang M."/>
            <person name="Zifcakova L."/>
            <person name="Wipf D."/>
            <person name="Zambonelli A."/>
            <person name="Paolocci F."/>
            <person name="Nowrousian M."/>
            <person name="Ottonello S."/>
            <person name="Baldrian P."/>
            <person name="Spatafora J.W."/>
            <person name="Henrissat B."/>
            <person name="Nagy L.G."/>
            <person name="Aury J.M."/>
            <person name="Wincker P."/>
            <person name="Grigoriev I.V."/>
            <person name="Bonfante P."/>
            <person name="Martin F.M."/>
        </authorList>
    </citation>
    <scope>NUCLEOTIDE SEQUENCE [LARGE SCALE GENOMIC DNA]</scope>
    <source>
        <strain evidence="2 3">ATCC MYA-4762</strain>
    </source>
</reference>
<proteinExistence type="predicted"/>
<dbReference type="EMBL" id="ML121531">
    <property type="protein sequence ID" value="RPB27630.1"/>
    <property type="molecule type" value="Genomic_DNA"/>
</dbReference>
<feature type="region of interest" description="Disordered" evidence="1">
    <location>
        <begin position="1"/>
        <end position="24"/>
    </location>
</feature>
<sequence>MSDTGRKSMIEQLRGKVKPDSQKSITEHMGDKASGMMDRAACSVQPECQKSTIQQMGESMRGSWGAKPIFTG</sequence>
<evidence type="ECO:0000313" key="3">
    <source>
        <dbReference type="Proteomes" id="UP000267821"/>
    </source>
</evidence>
<dbReference type="Proteomes" id="UP000267821">
    <property type="component" value="Unassembled WGS sequence"/>
</dbReference>
<evidence type="ECO:0000256" key="1">
    <source>
        <dbReference type="SAM" id="MobiDB-lite"/>
    </source>
</evidence>
<dbReference type="InParanoid" id="A0A3N4LXW3"/>
<dbReference type="OrthoDB" id="2348401at2759"/>
<dbReference type="STRING" id="1051890.A0A3N4LXW3"/>
<dbReference type="Gene3D" id="6.10.280.100">
    <property type="match status" value="1"/>
</dbReference>
<gene>
    <name evidence="2" type="ORF">L211DRAFT_834491</name>
</gene>
<organism evidence="2 3">
    <name type="scientific">Terfezia boudieri ATCC MYA-4762</name>
    <dbReference type="NCBI Taxonomy" id="1051890"/>
    <lineage>
        <taxon>Eukaryota</taxon>
        <taxon>Fungi</taxon>
        <taxon>Dikarya</taxon>
        <taxon>Ascomycota</taxon>
        <taxon>Pezizomycotina</taxon>
        <taxon>Pezizomycetes</taxon>
        <taxon>Pezizales</taxon>
        <taxon>Pezizaceae</taxon>
        <taxon>Terfezia</taxon>
    </lineage>
</organism>
<dbReference type="Pfam" id="PF04119">
    <property type="entry name" value="HSP9_HSP12"/>
    <property type="match status" value="1"/>
</dbReference>
<accession>A0A3N4LXW3</accession>
<dbReference type="InterPro" id="IPR007250">
    <property type="entry name" value="HSP9_HSP12"/>
</dbReference>
<dbReference type="PIRSF" id="PIRSF002590">
    <property type="entry name" value="HSP9/HSP12_fun"/>
    <property type="match status" value="1"/>
</dbReference>
<name>A0A3N4LXW3_9PEZI</name>
<protein>
    <submittedName>
        <fullName evidence="2">Uncharacterized protein</fullName>
    </submittedName>
</protein>
<dbReference type="AlphaFoldDB" id="A0A3N4LXW3"/>
<evidence type="ECO:0000313" key="2">
    <source>
        <dbReference type="EMBL" id="RPB27630.1"/>
    </source>
</evidence>